<dbReference type="InterPro" id="IPR036873">
    <property type="entry name" value="Rhodanese-like_dom_sf"/>
</dbReference>
<dbReference type="CDD" id="cd01449">
    <property type="entry name" value="TST_Repeat_2"/>
    <property type="match status" value="1"/>
</dbReference>
<sequence length="282" mass="32208">MNQGTNRFFIESVELLKMIENHDDLTILDCRFNLQERNEGRELFEESHIPNAQYVDLEKDLSGEVQLHGGRHPLPSIGFLEKMFQEKGVSLETPVVIYDQGKAPVAARLFWILRFLGHSQVFVLQGGYNSWQHSNYPTEKGPAKKAQGNFTARINKEMLALFTDVKEMIETKKGNLIDSREYQRYLGNEEPIDKKAGRIPTALHYFWGDVFEGNRYKTKEQLMQHFQSLSPDEPITVYCGSGVTAAPNVLALLSLGFKHVKLYIGSFSDWISYDDSPVELGE</sequence>
<dbReference type="OrthoDB" id="9770030at2"/>
<dbReference type="PROSITE" id="PS50206">
    <property type="entry name" value="RHODANESE_3"/>
    <property type="match status" value="2"/>
</dbReference>
<dbReference type="SMART" id="SM00450">
    <property type="entry name" value="RHOD"/>
    <property type="match status" value="2"/>
</dbReference>
<organism evidence="4 5">
    <name type="scientific">Bacillus oleivorans</name>
    <dbReference type="NCBI Taxonomy" id="1448271"/>
    <lineage>
        <taxon>Bacteria</taxon>
        <taxon>Bacillati</taxon>
        <taxon>Bacillota</taxon>
        <taxon>Bacilli</taxon>
        <taxon>Bacillales</taxon>
        <taxon>Bacillaceae</taxon>
        <taxon>Bacillus</taxon>
    </lineage>
</organism>
<accession>A0A285CKY0</accession>
<dbReference type="GO" id="GO:0004792">
    <property type="term" value="F:thiosulfate-cyanide sulfurtransferase activity"/>
    <property type="evidence" value="ECO:0007669"/>
    <property type="project" value="TreeGrafter"/>
</dbReference>
<dbReference type="InterPro" id="IPR001763">
    <property type="entry name" value="Rhodanese-like_dom"/>
</dbReference>
<dbReference type="Pfam" id="PF00581">
    <property type="entry name" value="Rhodanese"/>
    <property type="match status" value="2"/>
</dbReference>
<dbReference type="AlphaFoldDB" id="A0A285CKY0"/>
<dbReference type="Gene3D" id="3.40.250.10">
    <property type="entry name" value="Rhodanese-like domain"/>
    <property type="match status" value="2"/>
</dbReference>
<dbReference type="CDD" id="cd01448">
    <property type="entry name" value="TST_Repeat_1"/>
    <property type="match status" value="1"/>
</dbReference>
<name>A0A285CKY0_9BACI</name>
<keyword evidence="4" id="KW-0670">Pyruvate</keyword>
<dbReference type="Proteomes" id="UP000219546">
    <property type="component" value="Unassembled WGS sequence"/>
</dbReference>
<keyword evidence="5" id="KW-1185">Reference proteome</keyword>
<feature type="domain" description="Rhodanese" evidence="3">
    <location>
        <begin position="21"/>
        <end position="140"/>
    </location>
</feature>
<feature type="domain" description="Rhodanese" evidence="3">
    <location>
        <begin position="170"/>
        <end position="279"/>
    </location>
</feature>
<keyword evidence="1 4" id="KW-0808">Transferase</keyword>
<evidence type="ECO:0000256" key="1">
    <source>
        <dbReference type="ARBA" id="ARBA00022679"/>
    </source>
</evidence>
<keyword evidence="2" id="KW-0677">Repeat</keyword>
<gene>
    <name evidence="4" type="ORF">SAMN05877753_102413</name>
</gene>
<dbReference type="RefSeq" id="WP_097157597.1">
    <property type="nucleotide sequence ID" value="NZ_JBEPMQ010000001.1"/>
</dbReference>
<proteinExistence type="predicted"/>
<dbReference type="SUPFAM" id="SSF52821">
    <property type="entry name" value="Rhodanese/Cell cycle control phosphatase"/>
    <property type="match status" value="2"/>
</dbReference>
<evidence type="ECO:0000256" key="2">
    <source>
        <dbReference type="ARBA" id="ARBA00022737"/>
    </source>
</evidence>
<evidence type="ECO:0000259" key="3">
    <source>
        <dbReference type="PROSITE" id="PS50206"/>
    </source>
</evidence>
<reference evidence="4 5" key="1">
    <citation type="submission" date="2017-08" db="EMBL/GenBank/DDBJ databases">
        <authorList>
            <person name="de Groot N.N."/>
        </authorList>
    </citation>
    <scope>NUCLEOTIDE SEQUENCE [LARGE SCALE GENOMIC DNA]</scope>
    <source>
        <strain evidence="4 5">JC228</strain>
    </source>
</reference>
<dbReference type="PANTHER" id="PTHR11364">
    <property type="entry name" value="THIOSULFATE SULFERTANSFERASE"/>
    <property type="match status" value="1"/>
</dbReference>
<evidence type="ECO:0000313" key="5">
    <source>
        <dbReference type="Proteomes" id="UP000219546"/>
    </source>
</evidence>
<evidence type="ECO:0000313" key="4">
    <source>
        <dbReference type="EMBL" id="SNX68212.1"/>
    </source>
</evidence>
<protein>
    <submittedName>
        <fullName evidence="4">Thiosulfate/3-mercaptopyruvate sulfurtransferase</fullName>
    </submittedName>
</protein>
<dbReference type="EMBL" id="OAOP01000002">
    <property type="protein sequence ID" value="SNX68212.1"/>
    <property type="molecule type" value="Genomic_DNA"/>
</dbReference>
<dbReference type="PANTHER" id="PTHR11364:SF27">
    <property type="entry name" value="SULFURTRANSFERASE"/>
    <property type="match status" value="1"/>
</dbReference>
<dbReference type="InterPro" id="IPR045078">
    <property type="entry name" value="TST/MPST-like"/>
</dbReference>